<evidence type="ECO:0000313" key="2">
    <source>
        <dbReference type="Proteomes" id="UP000799537"/>
    </source>
</evidence>
<proteinExistence type="predicted"/>
<dbReference type="OrthoDB" id="10651954at2759"/>
<reference evidence="1" key="1">
    <citation type="journal article" date="2020" name="Stud. Mycol.">
        <title>101 Dothideomycetes genomes: a test case for predicting lifestyles and emergence of pathogens.</title>
        <authorList>
            <person name="Haridas S."/>
            <person name="Albert R."/>
            <person name="Binder M."/>
            <person name="Bloem J."/>
            <person name="Labutti K."/>
            <person name="Salamov A."/>
            <person name="Andreopoulos B."/>
            <person name="Baker S."/>
            <person name="Barry K."/>
            <person name="Bills G."/>
            <person name="Bluhm B."/>
            <person name="Cannon C."/>
            <person name="Castanera R."/>
            <person name="Culley D."/>
            <person name="Daum C."/>
            <person name="Ezra D."/>
            <person name="Gonzalez J."/>
            <person name="Henrissat B."/>
            <person name="Kuo A."/>
            <person name="Liang C."/>
            <person name="Lipzen A."/>
            <person name="Lutzoni F."/>
            <person name="Magnuson J."/>
            <person name="Mondo S."/>
            <person name="Nolan M."/>
            <person name="Ohm R."/>
            <person name="Pangilinan J."/>
            <person name="Park H.-J."/>
            <person name="Ramirez L."/>
            <person name="Alfaro M."/>
            <person name="Sun H."/>
            <person name="Tritt A."/>
            <person name="Yoshinaga Y."/>
            <person name="Zwiers L.-H."/>
            <person name="Turgeon B."/>
            <person name="Goodwin S."/>
            <person name="Spatafora J."/>
            <person name="Crous P."/>
            <person name="Grigoriev I."/>
        </authorList>
    </citation>
    <scope>NUCLEOTIDE SEQUENCE</scope>
    <source>
        <strain evidence="1">ATCC 36951</strain>
    </source>
</reference>
<gene>
    <name evidence="1" type="ORF">M409DRAFT_59041</name>
</gene>
<dbReference type="AlphaFoldDB" id="A0A6A6C3R9"/>
<evidence type="ECO:0000313" key="1">
    <source>
        <dbReference type="EMBL" id="KAF2161661.1"/>
    </source>
</evidence>
<protein>
    <submittedName>
        <fullName evidence="1">Uncharacterized protein</fullName>
    </submittedName>
</protein>
<keyword evidence="2" id="KW-1185">Reference proteome</keyword>
<name>A0A6A6C3R9_ZASCE</name>
<dbReference type="GeneID" id="54567346"/>
<dbReference type="Proteomes" id="UP000799537">
    <property type="component" value="Unassembled WGS sequence"/>
</dbReference>
<organism evidence="1 2">
    <name type="scientific">Zasmidium cellare ATCC 36951</name>
    <dbReference type="NCBI Taxonomy" id="1080233"/>
    <lineage>
        <taxon>Eukaryota</taxon>
        <taxon>Fungi</taxon>
        <taxon>Dikarya</taxon>
        <taxon>Ascomycota</taxon>
        <taxon>Pezizomycotina</taxon>
        <taxon>Dothideomycetes</taxon>
        <taxon>Dothideomycetidae</taxon>
        <taxon>Mycosphaerellales</taxon>
        <taxon>Mycosphaerellaceae</taxon>
        <taxon>Zasmidium</taxon>
    </lineage>
</organism>
<accession>A0A6A6C3R9</accession>
<dbReference type="RefSeq" id="XP_033662550.1">
    <property type="nucleotide sequence ID" value="XM_033814074.1"/>
</dbReference>
<dbReference type="EMBL" id="ML993618">
    <property type="protein sequence ID" value="KAF2161661.1"/>
    <property type="molecule type" value="Genomic_DNA"/>
</dbReference>
<sequence>MGRPKLSARNVLSHLKRRAASMIKSKKPAATAAAAAPAQQPAECHFFKLPAEVRINIYECAFSDFHPSPTKNDEYTHTRTASAPLLQTCRLIRREAIGFYCDRLRELAREVRECYDISSQALNNHMETVRLHIFRREYGEAAKVSEVFRTMSQAMTFMAEYRGKINLGTANKIGDLMMLGYSTGYWWAEEYLRELKRPWLESERGSRRVDLGAVAL</sequence>